<sequence length="381" mass="41587">MKEILVTRRALCSLFLLLWNASTSDAFSIRTGGTCNAALMPRPGATQRFMTNTPLNININMGIDRDFTSDNDTNAFEMVNDEREENNSIKCTSQEMNSGTDTKANRSAIFSSGIVAAVVTLALLNPNLNHHQLVMEAASMDVNAMAHTMQETAMKIPLAIWDSYSAVLSSAPIQTKAVTSATVYAIGDFIAQRTEAQAGDDSEELGLGNNAFELDGPRLIRSLLAGLIGHGPMSHVWYGVSENLFTNVLHLPNSVWGTAAKITIDQTVWGPIWNNSYIVLLGLMKRNSVETIWSEIKRTTIPLVTSGLKLWPLAHCVTYGLMPVENRLLWVDMVEILWVTILATTAASADDSVVTEAKAIDTANEERVMANSNASFNTLSM</sequence>
<dbReference type="Pfam" id="PF04117">
    <property type="entry name" value="Mpv17_PMP22"/>
    <property type="match status" value="1"/>
</dbReference>
<keyword evidence="4" id="KW-1133">Transmembrane helix</keyword>
<comment type="similarity">
    <text evidence="2">Belongs to the peroxisomal membrane protein PXMP2/4 family.</text>
</comment>
<name>A0A7S4A957_9STRA</name>
<evidence type="ECO:0000256" key="1">
    <source>
        <dbReference type="ARBA" id="ARBA00004141"/>
    </source>
</evidence>
<dbReference type="PANTHER" id="PTHR11266:SF121">
    <property type="entry name" value="OS09G0315000 PROTEIN"/>
    <property type="match status" value="1"/>
</dbReference>
<gene>
    <name evidence="7" type="ORF">PAUS00366_LOCUS309</name>
</gene>
<comment type="subcellular location">
    <subcellularLocation>
        <location evidence="1">Membrane</location>
        <topology evidence="1">Multi-pass membrane protein</topology>
    </subcellularLocation>
</comment>
<evidence type="ECO:0000256" key="4">
    <source>
        <dbReference type="ARBA" id="ARBA00022989"/>
    </source>
</evidence>
<keyword evidence="6" id="KW-0732">Signal</keyword>
<evidence type="ECO:0000256" key="2">
    <source>
        <dbReference type="ARBA" id="ARBA00006824"/>
    </source>
</evidence>
<feature type="signal peptide" evidence="6">
    <location>
        <begin position="1"/>
        <end position="26"/>
    </location>
</feature>
<evidence type="ECO:0000313" key="7">
    <source>
        <dbReference type="EMBL" id="CAE0707589.1"/>
    </source>
</evidence>
<dbReference type="AlphaFoldDB" id="A0A7S4A957"/>
<keyword evidence="5" id="KW-0472">Membrane</keyword>
<dbReference type="GO" id="GO:0016020">
    <property type="term" value="C:membrane"/>
    <property type="evidence" value="ECO:0007669"/>
    <property type="project" value="UniProtKB-SubCell"/>
</dbReference>
<feature type="chain" id="PRO_5031259918" description="Peroxisomal membrane protein MPV17" evidence="6">
    <location>
        <begin position="27"/>
        <end position="381"/>
    </location>
</feature>
<dbReference type="EMBL" id="HBIX01000389">
    <property type="protein sequence ID" value="CAE0707589.1"/>
    <property type="molecule type" value="Transcribed_RNA"/>
</dbReference>
<reference evidence="7" key="1">
    <citation type="submission" date="2021-01" db="EMBL/GenBank/DDBJ databases">
        <authorList>
            <person name="Corre E."/>
            <person name="Pelletier E."/>
            <person name="Niang G."/>
            <person name="Scheremetjew M."/>
            <person name="Finn R."/>
            <person name="Kale V."/>
            <person name="Holt S."/>
            <person name="Cochrane G."/>
            <person name="Meng A."/>
            <person name="Brown T."/>
            <person name="Cohen L."/>
        </authorList>
    </citation>
    <scope>NUCLEOTIDE SEQUENCE</scope>
    <source>
        <strain evidence="7">10249 10 AB</strain>
    </source>
</reference>
<evidence type="ECO:0008006" key="8">
    <source>
        <dbReference type="Google" id="ProtNLM"/>
    </source>
</evidence>
<accession>A0A7S4A957</accession>
<protein>
    <recommendedName>
        <fullName evidence="8">Peroxisomal membrane protein MPV17</fullName>
    </recommendedName>
</protein>
<dbReference type="GO" id="GO:0005737">
    <property type="term" value="C:cytoplasm"/>
    <property type="evidence" value="ECO:0007669"/>
    <property type="project" value="TreeGrafter"/>
</dbReference>
<dbReference type="InterPro" id="IPR007248">
    <property type="entry name" value="Mpv17_PMP22"/>
</dbReference>
<evidence type="ECO:0000256" key="6">
    <source>
        <dbReference type="SAM" id="SignalP"/>
    </source>
</evidence>
<evidence type="ECO:0000256" key="3">
    <source>
        <dbReference type="ARBA" id="ARBA00022692"/>
    </source>
</evidence>
<evidence type="ECO:0000256" key="5">
    <source>
        <dbReference type="ARBA" id="ARBA00023136"/>
    </source>
</evidence>
<keyword evidence="3" id="KW-0812">Transmembrane</keyword>
<organism evidence="7">
    <name type="scientific">Pseudo-nitzschia australis</name>
    <dbReference type="NCBI Taxonomy" id="44445"/>
    <lineage>
        <taxon>Eukaryota</taxon>
        <taxon>Sar</taxon>
        <taxon>Stramenopiles</taxon>
        <taxon>Ochrophyta</taxon>
        <taxon>Bacillariophyta</taxon>
        <taxon>Bacillariophyceae</taxon>
        <taxon>Bacillariophycidae</taxon>
        <taxon>Bacillariales</taxon>
        <taxon>Bacillariaceae</taxon>
        <taxon>Pseudo-nitzschia</taxon>
    </lineage>
</organism>
<dbReference type="PANTHER" id="PTHR11266">
    <property type="entry name" value="PEROXISOMAL MEMBRANE PROTEIN 2, PXMP2 MPV17"/>
    <property type="match status" value="1"/>
</dbReference>
<proteinExistence type="inferred from homology"/>